<dbReference type="InterPro" id="IPR016040">
    <property type="entry name" value="NAD(P)-bd_dom"/>
</dbReference>
<name>A0A2T0QK54_9ACTN</name>
<keyword evidence="4" id="KW-1185">Reference proteome</keyword>
<comment type="caution">
    <text evidence="3">The sequence shown here is derived from an EMBL/GenBank/DDBJ whole genome shotgun (WGS) entry which is preliminary data.</text>
</comment>
<evidence type="ECO:0000256" key="1">
    <source>
        <dbReference type="SAM" id="Phobius"/>
    </source>
</evidence>
<sequence>MTSNPSNHPETSMTLVTGATGAIGGALTTLLASSDLPFRVMCRSPQQLEAFRRRGIAAVHGDFADPASVRAAMEGCEQLVLVPPFTPALYAHSRQTIDTACDLDVRHIVKVSAADANPQSPLPWAAAHGRADRYLAKSGLAWTVLRPSAFMGGLLQLAPAIRRGVLPGTSGHGATTWIDSTDIAAAAERVLIDRGRQGGPGADGRNYLLTGTQPLSFPQVATMITERLDRRVRYLHIPAPALYLALRAKRVPHREAHGAVDQLARIVRRGLDDVRVYSTDLTDLIGRPALAMADYIDAHRSELT</sequence>
<feature type="transmembrane region" description="Helical" evidence="1">
    <location>
        <begin position="12"/>
        <end position="33"/>
    </location>
</feature>
<evidence type="ECO:0000313" key="4">
    <source>
        <dbReference type="Proteomes" id="UP000238083"/>
    </source>
</evidence>
<dbReference type="AlphaFoldDB" id="A0A2T0QK54"/>
<gene>
    <name evidence="3" type="ORF">CLV37_1454</name>
</gene>
<evidence type="ECO:0000259" key="2">
    <source>
        <dbReference type="Pfam" id="PF13460"/>
    </source>
</evidence>
<organism evidence="3 4">
    <name type="scientific">Kineococcus rhizosphaerae</name>
    <dbReference type="NCBI Taxonomy" id="559628"/>
    <lineage>
        <taxon>Bacteria</taxon>
        <taxon>Bacillati</taxon>
        <taxon>Actinomycetota</taxon>
        <taxon>Actinomycetes</taxon>
        <taxon>Kineosporiales</taxon>
        <taxon>Kineosporiaceae</taxon>
        <taxon>Kineococcus</taxon>
    </lineage>
</organism>
<dbReference type="PANTHER" id="PTHR43162:SF1">
    <property type="entry name" value="PRESTALK A DIFFERENTIATION PROTEIN A"/>
    <property type="match status" value="1"/>
</dbReference>
<dbReference type="OrthoDB" id="5180065at2"/>
<dbReference type="Proteomes" id="UP000238083">
    <property type="component" value="Unassembled WGS sequence"/>
</dbReference>
<dbReference type="Pfam" id="PF13460">
    <property type="entry name" value="NAD_binding_10"/>
    <property type="match status" value="1"/>
</dbReference>
<dbReference type="InterPro" id="IPR051604">
    <property type="entry name" value="Ergot_Alk_Oxidoreductase"/>
</dbReference>
<dbReference type="PANTHER" id="PTHR43162">
    <property type="match status" value="1"/>
</dbReference>
<dbReference type="SUPFAM" id="SSF51735">
    <property type="entry name" value="NAD(P)-binding Rossmann-fold domains"/>
    <property type="match status" value="1"/>
</dbReference>
<protein>
    <submittedName>
        <fullName evidence="3">Uncharacterized protein YbjT (DUF2867 family)</fullName>
    </submittedName>
</protein>
<dbReference type="Gene3D" id="3.40.50.720">
    <property type="entry name" value="NAD(P)-binding Rossmann-like Domain"/>
    <property type="match status" value="1"/>
</dbReference>
<proteinExistence type="predicted"/>
<accession>A0A2T0QK54</accession>
<keyword evidence="1" id="KW-0812">Transmembrane</keyword>
<feature type="domain" description="NAD(P)-binding" evidence="2">
    <location>
        <begin position="18"/>
        <end position="153"/>
    </location>
</feature>
<dbReference type="EMBL" id="PVZF01000045">
    <property type="protein sequence ID" value="PRY04640.1"/>
    <property type="molecule type" value="Genomic_DNA"/>
</dbReference>
<evidence type="ECO:0000313" key="3">
    <source>
        <dbReference type="EMBL" id="PRY04640.1"/>
    </source>
</evidence>
<keyword evidence="1" id="KW-1133">Transmembrane helix</keyword>
<reference evidence="3 4" key="1">
    <citation type="submission" date="2018-03" db="EMBL/GenBank/DDBJ databases">
        <title>Genomic Encyclopedia of Archaeal and Bacterial Type Strains, Phase II (KMG-II): from individual species to whole genera.</title>
        <authorList>
            <person name="Goeker M."/>
        </authorList>
    </citation>
    <scope>NUCLEOTIDE SEQUENCE [LARGE SCALE GENOMIC DNA]</scope>
    <source>
        <strain evidence="3 4">DSM 19711</strain>
    </source>
</reference>
<dbReference type="InterPro" id="IPR036291">
    <property type="entry name" value="NAD(P)-bd_dom_sf"/>
</dbReference>
<dbReference type="Gene3D" id="3.90.25.10">
    <property type="entry name" value="UDP-galactose 4-epimerase, domain 1"/>
    <property type="match status" value="1"/>
</dbReference>
<dbReference type="RefSeq" id="WP_106215778.1">
    <property type="nucleotide sequence ID" value="NZ_PVZF01000045.1"/>
</dbReference>
<keyword evidence="1" id="KW-0472">Membrane</keyword>